<protein>
    <submittedName>
        <fullName evidence="1">Uncharacterized protein</fullName>
    </submittedName>
</protein>
<gene>
    <name evidence="1" type="ORF">N8T08_010887</name>
</gene>
<dbReference type="EMBL" id="JAOPJF010000091">
    <property type="protein sequence ID" value="KAK1140055.1"/>
    <property type="molecule type" value="Genomic_DNA"/>
</dbReference>
<sequence length="122" mass="13745">MSRTLDALIHQPFYQFTNETWEPVIPDGTTNTATSATDQPFPLETLRLTTWNIDFRAPCPDKCMTKALQYLSTLHVPTRDTASIILLQEITPSNLHIIQDTPWITSPTSHTRTGIPVTALPR</sequence>
<keyword evidence="2" id="KW-1185">Reference proteome</keyword>
<evidence type="ECO:0000313" key="2">
    <source>
        <dbReference type="Proteomes" id="UP001177260"/>
    </source>
</evidence>
<comment type="caution">
    <text evidence="1">The sequence shown here is derived from an EMBL/GenBank/DDBJ whole genome shotgun (WGS) entry which is preliminary data.</text>
</comment>
<organism evidence="1 2">
    <name type="scientific">Aspergillus melleus</name>
    <dbReference type="NCBI Taxonomy" id="138277"/>
    <lineage>
        <taxon>Eukaryota</taxon>
        <taxon>Fungi</taxon>
        <taxon>Dikarya</taxon>
        <taxon>Ascomycota</taxon>
        <taxon>Pezizomycotina</taxon>
        <taxon>Eurotiomycetes</taxon>
        <taxon>Eurotiomycetidae</taxon>
        <taxon>Eurotiales</taxon>
        <taxon>Aspergillaceae</taxon>
        <taxon>Aspergillus</taxon>
        <taxon>Aspergillus subgen. Circumdati</taxon>
    </lineage>
</organism>
<proteinExistence type="predicted"/>
<accession>A0ACC3AR27</accession>
<dbReference type="Proteomes" id="UP001177260">
    <property type="component" value="Unassembled WGS sequence"/>
</dbReference>
<evidence type="ECO:0000313" key="1">
    <source>
        <dbReference type="EMBL" id="KAK1140055.1"/>
    </source>
</evidence>
<reference evidence="1 2" key="1">
    <citation type="journal article" date="2023" name="ACS Omega">
        <title>Identification of the Neoaspergillic Acid Biosynthesis Gene Cluster by Establishing an In Vitro CRISPR-Ribonucleoprotein Genetic System in Aspergillus melleus.</title>
        <authorList>
            <person name="Yuan B."/>
            <person name="Grau M.F."/>
            <person name="Murata R.M."/>
            <person name="Torok T."/>
            <person name="Venkateswaran K."/>
            <person name="Stajich J.E."/>
            <person name="Wang C.C.C."/>
        </authorList>
    </citation>
    <scope>NUCLEOTIDE SEQUENCE [LARGE SCALE GENOMIC DNA]</scope>
    <source>
        <strain evidence="1 2">IMV 1140</strain>
    </source>
</reference>
<name>A0ACC3AR27_9EURO</name>